<keyword evidence="2" id="KW-0378">Hydrolase</keyword>
<comment type="caution">
    <text evidence="2">The sequence shown here is derived from an EMBL/GenBank/DDBJ whole genome shotgun (WGS) entry which is preliminary data.</text>
</comment>
<sequence>MGTDLLELLRADGGLAAAAAREPTEIVDLATAHLLAPLPVPPAVRDFAAFERHVSNAGKAAGGDGAVSPAWYEAPRFFFSNPAAIRGPHDDIPIAPGAKLWDYEAEVAAVIASDCSDLDASAAEQHIAGYLVYCDWSARDISASEMGFVYGPSKSKDTATSLGPFLVTPDELEPHRSGKGYALRMDGYVNGEHYGGGSWDEIHWSFGELLAHASRGTTLRAGDILASGPVGTGCIQELAGRRPYLAPGDTVRVDVQELGAISARITSSEPP</sequence>
<dbReference type="Proteomes" id="UP001183410">
    <property type="component" value="Unassembled WGS sequence"/>
</dbReference>
<dbReference type="Gene3D" id="3.90.850.10">
    <property type="entry name" value="Fumarylacetoacetase-like, C-terminal domain"/>
    <property type="match status" value="1"/>
</dbReference>
<feature type="domain" description="Fumarylacetoacetase-like C-terminal" evidence="1">
    <location>
        <begin position="44"/>
        <end position="265"/>
    </location>
</feature>
<dbReference type="SUPFAM" id="SSF56529">
    <property type="entry name" value="FAH"/>
    <property type="match status" value="1"/>
</dbReference>
<dbReference type="RefSeq" id="WP_311669313.1">
    <property type="nucleotide sequence ID" value="NZ_JAVREO010000015.1"/>
</dbReference>
<keyword evidence="3" id="KW-1185">Reference proteome</keyword>
<dbReference type="EMBL" id="JAVREO010000015">
    <property type="protein sequence ID" value="MDT0269225.1"/>
    <property type="molecule type" value="Genomic_DNA"/>
</dbReference>
<protein>
    <submittedName>
        <fullName evidence="2">Fumarylacetoacetate hydrolase family protein</fullName>
    </submittedName>
</protein>
<dbReference type="InterPro" id="IPR011234">
    <property type="entry name" value="Fumarylacetoacetase-like_C"/>
</dbReference>
<reference evidence="3" key="1">
    <citation type="submission" date="2023-07" db="EMBL/GenBank/DDBJ databases">
        <title>30 novel species of actinomycetes from the DSMZ collection.</title>
        <authorList>
            <person name="Nouioui I."/>
        </authorList>
    </citation>
    <scope>NUCLEOTIDE SEQUENCE [LARGE SCALE GENOMIC DNA]</scope>
    <source>
        <strain evidence="3">DSM 44915</strain>
    </source>
</reference>
<evidence type="ECO:0000313" key="3">
    <source>
        <dbReference type="Proteomes" id="UP001183410"/>
    </source>
</evidence>
<proteinExistence type="predicted"/>
<dbReference type="Pfam" id="PF01557">
    <property type="entry name" value="FAA_hydrolase"/>
    <property type="match status" value="1"/>
</dbReference>
<evidence type="ECO:0000259" key="1">
    <source>
        <dbReference type="Pfam" id="PF01557"/>
    </source>
</evidence>
<name>A0ABU2JWA1_9ACTN</name>
<organism evidence="2 3">
    <name type="scientific">Streptomyces chisholmiae</name>
    <dbReference type="NCBI Taxonomy" id="3075540"/>
    <lineage>
        <taxon>Bacteria</taxon>
        <taxon>Bacillati</taxon>
        <taxon>Actinomycetota</taxon>
        <taxon>Actinomycetes</taxon>
        <taxon>Kitasatosporales</taxon>
        <taxon>Streptomycetaceae</taxon>
        <taxon>Streptomyces</taxon>
    </lineage>
</organism>
<dbReference type="PANTHER" id="PTHR43211:SF1">
    <property type="entry name" value="BLL6422 PROTEIN"/>
    <property type="match status" value="1"/>
</dbReference>
<gene>
    <name evidence="2" type="ORF">RM844_23350</name>
</gene>
<dbReference type="GO" id="GO:0016787">
    <property type="term" value="F:hydrolase activity"/>
    <property type="evidence" value="ECO:0007669"/>
    <property type="project" value="UniProtKB-KW"/>
</dbReference>
<evidence type="ECO:0000313" key="2">
    <source>
        <dbReference type="EMBL" id="MDT0269225.1"/>
    </source>
</evidence>
<accession>A0ABU2JWA1</accession>
<dbReference type="PANTHER" id="PTHR43211">
    <property type="entry name" value="FUMARYLACETOACETATE HYDROLASE"/>
    <property type="match status" value="1"/>
</dbReference>
<dbReference type="InterPro" id="IPR036663">
    <property type="entry name" value="Fumarylacetoacetase_C_sf"/>
</dbReference>